<dbReference type="Pfam" id="PF05175">
    <property type="entry name" value="MTS"/>
    <property type="match status" value="1"/>
</dbReference>
<evidence type="ECO:0000313" key="8">
    <source>
        <dbReference type="EMBL" id="QHC02501.1"/>
    </source>
</evidence>
<evidence type="ECO:0000256" key="2">
    <source>
        <dbReference type="ARBA" id="ARBA00022603"/>
    </source>
</evidence>
<accession>A0A7L4YTG3</accession>
<evidence type="ECO:0000259" key="7">
    <source>
        <dbReference type="Pfam" id="PF17827"/>
    </source>
</evidence>
<dbReference type="InterPro" id="IPR050320">
    <property type="entry name" value="N5-glutamine_MTase"/>
</dbReference>
<dbReference type="Gene3D" id="1.10.8.10">
    <property type="entry name" value="DNA helicase RuvA subunit, C-terminal domain"/>
    <property type="match status" value="1"/>
</dbReference>
<dbReference type="FunCoup" id="A0A7L4YTG3">
    <property type="interactions" value="322"/>
</dbReference>
<dbReference type="Gene3D" id="3.40.50.150">
    <property type="entry name" value="Vaccinia Virus protein VP39"/>
    <property type="match status" value="1"/>
</dbReference>
<evidence type="ECO:0000256" key="1">
    <source>
        <dbReference type="ARBA" id="ARBA00012771"/>
    </source>
</evidence>
<feature type="domain" description="Release factor glutamine methyltransferase N-terminal" evidence="7">
    <location>
        <begin position="9"/>
        <end position="76"/>
    </location>
</feature>
<feature type="domain" description="Methyltransferase small" evidence="6">
    <location>
        <begin position="109"/>
        <end position="197"/>
    </location>
</feature>
<dbReference type="NCBIfam" id="TIGR03534">
    <property type="entry name" value="RF_mod_PrmC"/>
    <property type="match status" value="1"/>
</dbReference>
<sequence>MEPGPVRGALAAGIRTLQEAGVPTPSTDAAQLLAHVLQVEFTALGLAPALDQRQADEYEQLLRVRATRIPLQYIAGFTWFYGLPIAVGPGVFVPRPETELLAQWAIGEISDRPGARVVDLCSGSGAVAIAVAESTDAHVEAVESDPEAFVWLLRNRAAHAEIVTDLRAVFGDATSPDLDIEPGVDLITCNPPYVPASSQVTAEVRHDPSRAVFAGDDGLSVIAALVPQFARLLSPGGAVMVEHDESHQHAVMNLLADGGFTQVSPVLDLASRPRFVSAVRR</sequence>
<dbReference type="PANTHER" id="PTHR18895">
    <property type="entry name" value="HEMK METHYLTRANSFERASE"/>
    <property type="match status" value="1"/>
</dbReference>
<evidence type="ECO:0000256" key="3">
    <source>
        <dbReference type="ARBA" id="ARBA00022679"/>
    </source>
</evidence>
<dbReference type="InterPro" id="IPR004556">
    <property type="entry name" value="HemK-like"/>
</dbReference>
<keyword evidence="9" id="KW-1185">Reference proteome</keyword>
<keyword evidence="3 8" id="KW-0808">Transferase</keyword>
<dbReference type="Proteomes" id="UP000463857">
    <property type="component" value="Chromosome"/>
</dbReference>
<dbReference type="GO" id="GO:0032259">
    <property type="term" value="P:methylation"/>
    <property type="evidence" value="ECO:0007669"/>
    <property type="project" value="UniProtKB-KW"/>
</dbReference>
<dbReference type="InParanoid" id="A0A7L4YTG3"/>
<dbReference type="InterPro" id="IPR019874">
    <property type="entry name" value="RF_methyltr_PrmC"/>
</dbReference>
<dbReference type="SUPFAM" id="SSF53335">
    <property type="entry name" value="S-adenosyl-L-methionine-dependent methyltransferases"/>
    <property type="match status" value="1"/>
</dbReference>
<dbReference type="KEGG" id="eke:EK0264_16310"/>
<dbReference type="NCBIfam" id="TIGR00536">
    <property type="entry name" value="hemK_fam"/>
    <property type="match status" value="1"/>
</dbReference>
<dbReference type="EC" id="2.1.1.297" evidence="1"/>
<dbReference type="CDD" id="cd02440">
    <property type="entry name" value="AdoMet_MTases"/>
    <property type="match status" value="1"/>
</dbReference>
<protein>
    <recommendedName>
        <fullName evidence="1">peptide chain release factor N(5)-glutamine methyltransferase</fullName>
        <ecNumber evidence="1">2.1.1.297</ecNumber>
    </recommendedName>
</protein>
<dbReference type="GO" id="GO:0102559">
    <property type="term" value="F:peptide chain release factor N(5)-glutamine methyltransferase activity"/>
    <property type="evidence" value="ECO:0007669"/>
    <property type="project" value="UniProtKB-EC"/>
</dbReference>
<gene>
    <name evidence="8" type="primary">prmC</name>
    <name evidence="8" type="ORF">EK0264_16310</name>
</gene>
<organism evidence="8 9">
    <name type="scientific">Epidermidibacterium keratini</name>
    <dbReference type="NCBI Taxonomy" id="1891644"/>
    <lineage>
        <taxon>Bacteria</taxon>
        <taxon>Bacillati</taxon>
        <taxon>Actinomycetota</taxon>
        <taxon>Actinomycetes</taxon>
        <taxon>Sporichthyales</taxon>
        <taxon>Sporichthyaceae</taxon>
        <taxon>Epidermidibacterium</taxon>
    </lineage>
</organism>
<keyword evidence="2 8" id="KW-0489">Methyltransferase</keyword>
<dbReference type="InterPro" id="IPR040758">
    <property type="entry name" value="PrmC_N"/>
</dbReference>
<proteinExistence type="predicted"/>
<dbReference type="InterPro" id="IPR007848">
    <property type="entry name" value="Small_mtfrase_dom"/>
</dbReference>
<dbReference type="EMBL" id="CP047156">
    <property type="protein sequence ID" value="QHC02501.1"/>
    <property type="molecule type" value="Genomic_DNA"/>
</dbReference>
<reference evidence="8 9" key="1">
    <citation type="journal article" date="2018" name="Int. J. Syst. Evol. Microbiol.">
        <title>Epidermidibacterium keratini gen. nov., sp. nov., a member of the family Sporichthyaceae, isolated from keratin epidermis.</title>
        <authorList>
            <person name="Lee D.G."/>
            <person name="Trujillo M.E."/>
            <person name="Kang S."/>
            <person name="Nam J.J."/>
            <person name="Kim Y.J."/>
        </authorList>
    </citation>
    <scope>NUCLEOTIDE SEQUENCE [LARGE SCALE GENOMIC DNA]</scope>
    <source>
        <strain evidence="8 9">EPI-7</strain>
    </source>
</reference>
<dbReference type="OrthoDB" id="9800643at2"/>
<dbReference type="PANTHER" id="PTHR18895:SF74">
    <property type="entry name" value="MTRF1L RELEASE FACTOR GLUTAMINE METHYLTRANSFERASE"/>
    <property type="match status" value="1"/>
</dbReference>
<dbReference type="Pfam" id="PF17827">
    <property type="entry name" value="PrmC_N"/>
    <property type="match status" value="1"/>
</dbReference>
<dbReference type="InterPro" id="IPR029063">
    <property type="entry name" value="SAM-dependent_MTases_sf"/>
</dbReference>
<evidence type="ECO:0000256" key="5">
    <source>
        <dbReference type="ARBA" id="ARBA00048391"/>
    </source>
</evidence>
<comment type="catalytic activity">
    <reaction evidence="5">
        <text>L-glutaminyl-[peptide chain release factor] + S-adenosyl-L-methionine = N(5)-methyl-L-glutaminyl-[peptide chain release factor] + S-adenosyl-L-homocysteine + H(+)</text>
        <dbReference type="Rhea" id="RHEA:42896"/>
        <dbReference type="Rhea" id="RHEA-COMP:10271"/>
        <dbReference type="Rhea" id="RHEA-COMP:10272"/>
        <dbReference type="ChEBI" id="CHEBI:15378"/>
        <dbReference type="ChEBI" id="CHEBI:30011"/>
        <dbReference type="ChEBI" id="CHEBI:57856"/>
        <dbReference type="ChEBI" id="CHEBI:59789"/>
        <dbReference type="ChEBI" id="CHEBI:61891"/>
        <dbReference type="EC" id="2.1.1.297"/>
    </reaction>
</comment>
<name>A0A7L4YTG3_9ACTN</name>
<evidence type="ECO:0000256" key="4">
    <source>
        <dbReference type="ARBA" id="ARBA00022691"/>
    </source>
</evidence>
<evidence type="ECO:0000259" key="6">
    <source>
        <dbReference type="Pfam" id="PF05175"/>
    </source>
</evidence>
<keyword evidence="4" id="KW-0949">S-adenosyl-L-methionine</keyword>
<dbReference type="AlphaFoldDB" id="A0A7L4YTG3"/>
<evidence type="ECO:0000313" key="9">
    <source>
        <dbReference type="Proteomes" id="UP000463857"/>
    </source>
</evidence>